<dbReference type="RefSeq" id="XP_026077633.1">
    <property type="nucleotide sequence ID" value="XM_026221848.1"/>
</dbReference>
<reference evidence="4" key="1">
    <citation type="submission" date="2025-08" db="UniProtKB">
        <authorList>
            <consortium name="RefSeq"/>
        </authorList>
    </citation>
    <scope>IDENTIFICATION</scope>
    <source>
        <strain evidence="4">Wakin</strain>
        <tissue evidence="4">Muscle</tissue>
    </source>
</reference>
<dbReference type="PANTHER" id="PTHR23098:SF23">
    <property type="entry name" value="MYB-RELATED TRANSCRIPTION FACTOR, PARTNER OF PROFILIN-LIKE ISOFORM X2-RELATED"/>
    <property type="match status" value="1"/>
</dbReference>
<evidence type="ECO:0000313" key="3">
    <source>
        <dbReference type="Proteomes" id="UP000515129"/>
    </source>
</evidence>
<name>A0A6P6KZH3_CARAU</name>
<dbReference type="GeneID" id="113055485"/>
<dbReference type="AlphaFoldDB" id="A0A6P6KZH3"/>
<dbReference type="InterPro" id="IPR028002">
    <property type="entry name" value="Myb_DNA-bind_5"/>
</dbReference>
<gene>
    <name evidence="4" type="primary">LOC113055485</name>
</gene>
<evidence type="ECO:0000259" key="2">
    <source>
        <dbReference type="Pfam" id="PF13873"/>
    </source>
</evidence>
<proteinExistence type="predicted"/>
<dbReference type="GO" id="GO:0005634">
    <property type="term" value="C:nucleus"/>
    <property type="evidence" value="ECO:0007669"/>
    <property type="project" value="TreeGrafter"/>
</dbReference>
<accession>A0A6P6KZH3</accession>
<evidence type="ECO:0000313" key="4">
    <source>
        <dbReference type="RefSeq" id="XP_026077633.1"/>
    </source>
</evidence>
<dbReference type="Pfam" id="PF13873">
    <property type="entry name" value="Myb_DNA-bind_5"/>
    <property type="match status" value="1"/>
</dbReference>
<keyword evidence="3" id="KW-1185">Reference proteome</keyword>
<evidence type="ECO:0000256" key="1">
    <source>
        <dbReference type="SAM" id="MobiDB-lite"/>
    </source>
</evidence>
<dbReference type="Proteomes" id="UP000515129">
    <property type="component" value="Chromosome 3"/>
</dbReference>
<protein>
    <submittedName>
        <fullName evidence="4">Uncharacterized protein LOC113055485 isoform X2</fullName>
    </submittedName>
</protein>
<organism evidence="3 4">
    <name type="scientific">Carassius auratus</name>
    <name type="common">Goldfish</name>
    <dbReference type="NCBI Taxonomy" id="7957"/>
    <lineage>
        <taxon>Eukaryota</taxon>
        <taxon>Metazoa</taxon>
        <taxon>Chordata</taxon>
        <taxon>Craniata</taxon>
        <taxon>Vertebrata</taxon>
        <taxon>Euteleostomi</taxon>
        <taxon>Actinopterygii</taxon>
        <taxon>Neopterygii</taxon>
        <taxon>Teleostei</taxon>
        <taxon>Ostariophysi</taxon>
        <taxon>Cypriniformes</taxon>
        <taxon>Cyprinidae</taxon>
        <taxon>Cyprininae</taxon>
        <taxon>Carassius</taxon>
    </lineage>
</organism>
<dbReference type="PANTHER" id="PTHR23098">
    <property type="entry name" value="AGAP001331-PA-RELATED"/>
    <property type="match status" value="1"/>
</dbReference>
<feature type="region of interest" description="Disordered" evidence="1">
    <location>
        <begin position="102"/>
        <end position="124"/>
    </location>
</feature>
<feature type="domain" description="Myb/SANT-like DNA-binding" evidence="2">
    <location>
        <begin position="30"/>
        <end position="107"/>
    </location>
</feature>
<sequence>MRVHGACIKTFSMDRRFHESPWKLKAKKKRAAYFTEAELEVLMHAYEEFKPIILKRSNTAASAKARELAWQKITDRVNACNPSGATRTLSQVKMKHKNILQKANRKKTEARLTGGGPPPPPLTPSEELALSLNKGRPVVAGIPGGSSSHILCTTSDGEKRILMDGLYYWTLQKEHSLSQLMKMMMTMKRPHLL</sequence>